<dbReference type="Proteomes" id="UP001501581">
    <property type="component" value="Unassembled WGS sequence"/>
</dbReference>
<comment type="subunit">
    <text evidence="5">Part of the 50S ribosomal subunit; part of the 5S rRNA/L5/L18/L25 subcomplex. Contacts the 5S rRNA. Binds to the 5S rRNA independently of L5 and L18.</text>
</comment>
<dbReference type="Pfam" id="PF14693">
    <property type="entry name" value="Ribosomal_TL5_C"/>
    <property type="match status" value="1"/>
</dbReference>
<sequence>MSAEKIAAEVRTEFGKGAARRLRADKKIPAVLYGHGEEPAHLALPYHVTMMALKHGGANALLELDIDGKDQLALTKAIQVDPIRRVIEHLDFIAVKRGEKVTVDVPVVVTGEAVRNTLVVTDNTTVQIEAEATHIPESIEISIEGAEAGTQLHASDLTLPKGSVLLSDGDLLLVNVTEAQAADTGEEPAAEAEGDAAEADAAE</sequence>
<evidence type="ECO:0000256" key="3">
    <source>
        <dbReference type="ARBA" id="ARBA00022980"/>
    </source>
</evidence>
<dbReference type="EMBL" id="BAAALG010000013">
    <property type="protein sequence ID" value="GAA1112361.1"/>
    <property type="molecule type" value="Genomic_DNA"/>
</dbReference>
<evidence type="ECO:0000259" key="8">
    <source>
        <dbReference type="Pfam" id="PF14693"/>
    </source>
</evidence>
<dbReference type="InterPro" id="IPR037121">
    <property type="entry name" value="Ribosomal_bL25_C"/>
</dbReference>
<feature type="domain" description="Large ribosomal subunit protein bL25 beta" evidence="8">
    <location>
        <begin position="100"/>
        <end position="179"/>
    </location>
</feature>
<accession>A0ABN1U329</accession>
<keyword evidence="10" id="KW-1185">Reference proteome</keyword>
<dbReference type="InterPro" id="IPR020056">
    <property type="entry name" value="Rbsml_bL25/Gln-tRNA_synth_N"/>
</dbReference>
<gene>
    <name evidence="5" type="primary">rplY</name>
    <name evidence="5" type="synonym">ctc</name>
    <name evidence="9" type="ORF">GCM10009668_37510</name>
</gene>
<dbReference type="SUPFAM" id="SSF50715">
    <property type="entry name" value="Ribosomal protein L25-like"/>
    <property type="match status" value="1"/>
</dbReference>
<dbReference type="InterPro" id="IPR011035">
    <property type="entry name" value="Ribosomal_bL25/Gln-tRNA_synth"/>
</dbReference>
<dbReference type="InterPro" id="IPR001021">
    <property type="entry name" value="Ribosomal_bL25_long"/>
</dbReference>
<comment type="caution">
    <text evidence="9">The sequence shown here is derived from an EMBL/GenBank/DDBJ whole genome shotgun (WGS) entry which is preliminary data.</text>
</comment>
<evidence type="ECO:0000256" key="1">
    <source>
        <dbReference type="ARBA" id="ARBA00022730"/>
    </source>
</evidence>
<comment type="similarity">
    <text evidence="5">Belongs to the bacterial ribosomal protein bL25 family. CTC subfamily.</text>
</comment>
<evidence type="ECO:0000256" key="5">
    <source>
        <dbReference type="HAMAP-Rule" id="MF_01334"/>
    </source>
</evidence>
<protein>
    <recommendedName>
        <fullName evidence="5">Large ribosomal subunit protein bL25</fullName>
    </recommendedName>
    <alternativeName>
        <fullName evidence="5">General stress protein CTC</fullName>
    </alternativeName>
</protein>
<keyword evidence="3 5" id="KW-0689">Ribosomal protein</keyword>
<proteinExistence type="inferred from homology"/>
<dbReference type="GO" id="GO:0005840">
    <property type="term" value="C:ribosome"/>
    <property type="evidence" value="ECO:0007669"/>
    <property type="project" value="UniProtKB-KW"/>
</dbReference>
<evidence type="ECO:0000256" key="2">
    <source>
        <dbReference type="ARBA" id="ARBA00022884"/>
    </source>
</evidence>
<dbReference type="InterPro" id="IPR020057">
    <property type="entry name" value="Ribosomal_bL25_b-dom"/>
</dbReference>
<dbReference type="CDD" id="cd00495">
    <property type="entry name" value="Ribosomal_L25_TL5_CTC"/>
    <property type="match status" value="1"/>
</dbReference>
<evidence type="ECO:0000259" key="7">
    <source>
        <dbReference type="Pfam" id="PF01386"/>
    </source>
</evidence>
<evidence type="ECO:0000256" key="6">
    <source>
        <dbReference type="SAM" id="MobiDB-lite"/>
    </source>
</evidence>
<comment type="function">
    <text evidence="5">This is one of the proteins that binds to the 5S RNA in the ribosome where it forms part of the central protuberance.</text>
</comment>
<dbReference type="NCBIfam" id="NF004131">
    <property type="entry name" value="PRK05618.2-1"/>
    <property type="match status" value="1"/>
</dbReference>
<dbReference type="Pfam" id="PF01386">
    <property type="entry name" value="Ribosomal_L25p"/>
    <property type="match status" value="1"/>
</dbReference>
<dbReference type="HAMAP" id="MF_01334">
    <property type="entry name" value="Ribosomal_bL25_CTC"/>
    <property type="match status" value="1"/>
</dbReference>
<dbReference type="PANTHER" id="PTHR33284:SF1">
    <property type="entry name" value="RIBOSOMAL PROTEIN L25_GLN-TRNA SYNTHETASE, ANTI-CODON-BINDING DOMAIN-CONTAINING PROTEIN"/>
    <property type="match status" value="1"/>
</dbReference>
<evidence type="ECO:0000313" key="10">
    <source>
        <dbReference type="Proteomes" id="UP001501581"/>
    </source>
</evidence>
<evidence type="ECO:0000313" key="9">
    <source>
        <dbReference type="EMBL" id="GAA1112361.1"/>
    </source>
</evidence>
<feature type="region of interest" description="Disordered" evidence="6">
    <location>
        <begin position="179"/>
        <end position="203"/>
    </location>
</feature>
<dbReference type="NCBIfam" id="TIGR00731">
    <property type="entry name" value="bL25_bact_ctc"/>
    <property type="match status" value="1"/>
</dbReference>
<dbReference type="Gene3D" id="2.40.240.10">
    <property type="entry name" value="Ribosomal Protein L25, Chain P"/>
    <property type="match status" value="1"/>
</dbReference>
<keyword evidence="2 5" id="KW-0694">RNA-binding</keyword>
<dbReference type="NCBIfam" id="NF004612">
    <property type="entry name" value="PRK05943.1"/>
    <property type="match status" value="1"/>
</dbReference>
<name>A0ABN1U329_9ACTN</name>
<keyword evidence="4 5" id="KW-0687">Ribonucleoprotein</keyword>
<organism evidence="9 10">
    <name type="scientific">Nocardioides dubius</name>
    <dbReference type="NCBI Taxonomy" id="317019"/>
    <lineage>
        <taxon>Bacteria</taxon>
        <taxon>Bacillati</taxon>
        <taxon>Actinomycetota</taxon>
        <taxon>Actinomycetes</taxon>
        <taxon>Propionibacteriales</taxon>
        <taxon>Nocardioidaceae</taxon>
        <taxon>Nocardioides</taxon>
    </lineage>
</organism>
<feature type="domain" description="Large ribosomal subunit protein bL25 L25" evidence="7">
    <location>
        <begin position="6"/>
        <end position="92"/>
    </location>
</feature>
<dbReference type="Gene3D" id="2.170.120.20">
    <property type="entry name" value="Ribosomal protein L25, beta domain"/>
    <property type="match status" value="1"/>
</dbReference>
<keyword evidence="1 5" id="KW-0699">rRNA-binding</keyword>
<evidence type="ECO:0000256" key="4">
    <source>
        <dbReference type="ARBA" id="ARBA00023274"/>
    </source>
</evidence>
<dbReference type="InterPro" id="IPR020930">
    <property type="entry name" value="Ribosomal_uL5_bac-type"/>
</dbReference>
<dbReference type="PANTHER" id="PTHR33284">
    <property type="entry name" value="RIBOSOMAL PROTEIN L25/GLN-TRNA SYNTHETASE, ANTI-CODON-BINDING DOMAIN-CONTAINING PROTEIN"/>
    <property type="match status" value="1"/>
</dbReference>
<dbReference type="RefSeq" id="WP_343996412.1">
    <property type="nucleotide sequence ID" value="NZ_BAAALG010000013.1"/>
</dbReference>
<reference evidence="9 10" key="1">
    <citation type="journal article" date="2019" name="Int. J. Syst. Evol. Microbiol.">
        <title>The Global Catalogue of Microorganisms (GCM) 10K type strain sequencing project: providing services to taxonomists for standard genome sequencing and annotation.</title>
        <authorList>
            <consortium name="The Broad Institute Genomics Platform"/>
            <consortium name="The Broad Institute Genome Sequencing Center for Infectious Disease"/>
            <person name="Wu L."/>
            <person name="Ma J."/>
        </authorList>
    </citation>
    <scope>NUCLEOTIDE SEQUENCE [LARGE SCALE GENOMIC DNA]</scope>
    <source>
        <strain evidence="9 10">JCM 13008</strain>
    </source>
</reference>
<feature type="compositionally biased region" description="Acidic residues" evidence="6">
    <location>
        <begin position="184"/>
        <end position="203"/>
    </location>
</feature>
<dbReference type="InterPro" id="IPR029751">
    <property type="entry name" value="Ribosomal_L25_dom"/>
</dbReference>